<protein>
    <submittedName>
        <fullName evidence="5">TetR family transcriptional regulator</fullName>
    </submittedName>
</protein>
<dbReference type="Gene3D" id="1.10.10.60">
    <property type="entry name" value="Homeodomain-like"/>
    <property type="match status" value="1"/>
</dbReference>
<dbReference type="SUPFAM" id="SSF48498">
    <property type="entry name" value="Tetracyclin repressor-like, C-terminal domain"/>
    <property type="match status" value="1"/>
</dbReference>
<dbReference type="AlphaFoldDB" id="A0A2T0R139"/>
<dbReference type="InterPro" id="IPR036271">
    <property type="entry name" value="Tet_transcr_reg_TetR-rel_C_sf"/>
</dbReference>
<dbReference type="InterPro" id="IPR009057">
    <property type="entry name" value="Homeodomain-like_sf"/>
</dbReference>
<organism evidence="5 6">
    <name type="scientific">Kineococcus rhizosphaerae</name>
    <dbReference type="NCBI Taxonomy" id="559628"/>
    <lineage>
        <taxon>Bacteria</taxon>
        <taxon>Bacillati</taxon>
        <taxon>Actinomycetota</taxon>
        <taxon>Actinomycetes</taxon>
        <taxon>Kineosporiales</taxon>
        <taxon>Kineosporiaceae</taxon>
        <taxon>Kineococcus</taxon>
    </lineage>
</organism>
<comment type="caution">
    <text evidence="5">The sequence shown here is derived from an EMBL/GenBank/DDBJ whole genome shotgun (WGS) entry which is preliminary data.</text>
</comment>
<dbReference type="InterPro" id="IPR041678">
    <property type="entry name" value="TetR_C_16"/>
</dbReference>
<keyword evidence="6" id="KW-1185">Reference proteome</keyword>
<dbReference type="RefSeq" id="WP_211298750.1">
    <property type="nucleotide sequence ID" value="NZ_PVZF01000009.1"/>
</dbReference>
<gene>
    <name evidence="5" type="ORF">CLV37_109200</name>
</gene>
<dbReference type="Pfam" id="PF00440">
    <property type="entry name" value="TetR_N"/>
    <property type="match status" value="1"/>
</dbReference>
<dbReference type="PROSITE" id="PS50977">
    <property type="entry name" value="HTH_TETR_2"/>
    <property type="match status" value="1"/>
</dbReference>
<dbReference type="InterPro" id="IPR050109">
    <property type="entry name" value="HTH-type_TetR-like_transc_reg"/>
</dbReference>
<feature type="domain" description="HTH tetR-type" evidence="4">
    <location>
        <begin position="31"/>
        <end position="91"/>
    </location>
</feature>
<evidence type="ECO:0000313" key="5">
    <source>
        <dbReference type="EMBL" id="PRY13010.1"/>
    </source>
</evidence>
<evidence type="ECO:0000256" key="1">
    <source>
        <dbReference type="ARBA" id="ARBA00023125"/>
    </source>
</evidence>
<accession>A0A2T0R139</accession>
<dbReference type="Pfam" id="PF17920">
    <property type="entry name" value="TetR_C_16"/>
    <property type="match status" value="1"/>
</dbReference>
<feature type="DNA-binding region" description="H-T-H motif" evidence="2">
    <location>
        <begin position="54"/>
        <end position="73"/>
    </location>
</feature>
<sequence length="219" mass="22848">MSLYRGPVTADGDATTGGVGEPRRGRRPGTHDTRGRVLDAARALFARDGFSATTVRAVAAEAGVDASLVMQFFGSKQGLFAAVVQVPASVLERFDEVFRGPDEDLGERVVRAFLDVWEGVPAQSEPLMAVLRSAVANDLAREQLRGFIEARLQDGVRRRGRGGAGAEGAAALRAGVAASMLVGLVLGRHVVQVPTLAAAGREDLVRLAAPAVQAVLAGP</sequence>
<keyword evidence="1 2" id="KW-0238">DNA-binding</keyword>
<dbReference type="InterPro" id="IPR001647">
    <property type="entry name" value="HTH_TetR"/>
</dbReference>
<evidence type="ECO:0000256" key="2">
    <source>
        <dbReference type="PROSITE-ProRule" id="PRU00335"/>
    </source>
</evidence>
<feature type="region of interest" description="Disordered" evidence="3">
    <location>
        <begin position="1"/>
        <end position="33"/>
    </location>
</feature>
<dbReference type="EMBL" id="PVZF01000009">
    <property type="protein sequence ID" value="PRY13010.1"/>
    <property type="molecule type" value="Genomic_DNA"/>
</dbReference>
<dbReference type="PRINTS" id="PR00455">
    <property type="entry name" value="HTHTETR"/>
</dbReference>
<dbReference type="SUPFAM" id="SSF46689">
    <property type="entry name" value="Homeodomain-like"/>
    <property type="match status" value="1"/>
</dbReference>
<dbReference type="PANTHER" id="PTHR30055:SF235">
    <property type="entry name" value="TRANSCRIPTIONAL REGULATORY PROTEIN"/>
    <property type="match status" value="1"/>
</dbReference>
<reference evidence="5 6" key="1">
    <citation type="submission" date="2018-03" db="EMBL/GenBank/DDBJ databases">
        <title>Genomic Encyclopedia of Archaeal and Bacterial Type Strains, Phase II (KMG-II): from individual species to whole genera.</title>
        <authorList>
            <person name="Goeker M."/>
        </authorList>
    </citation>
    <scope>NUCLEOTIDE SEQUENCE [LARGE SCALE GENOMIC DNA]</scope>
    <source>
        <strain evidence="5 6">DSM 19711</strain>
    </source>
</reference>
<evidence type="ECO:0000256" key="3">
    <source>
        <dbReference type="SAM" id="MobiDB-lite"/>
    </source>
</evidence>
<dbReference type="Proteomes" id="UP000238083">
    <property type="component" value="Unassembled WGS sequence"/>
</dbReference>
<proteinExistence type="predicted"/>
<evidence type="ECO:0000313" key="6">
    <source>
        <dbReference type="Proteomes" id="UP000238083"/>
    </source>
</evidence>
<name>A0A2T0R139_9ACTN</name>
<dbReference type="PANTHER" id="PTHR30055">
    <property type="entry name" value="HTH-TYPE TRANSCRIPTIONAL REGULATOR RUTR"/>
    <property type="match status" value="1"/>
</dbReference>
<dbReference type="GO" id="GO:0003700">
    <property type="term" value="F:DNA-binding transcription factor activity"/>
    <property type="evidence" value="ECO:0007669"/>
    <property type="project" value="TreeGrafter"/>
</dbReference>
<dbReference type="Gene3D" id="1.10.357.10">
    <property type="entry name" value="Tetracycline Repressor, domain 2"/>
    <property type="match status" value="1"/>
</dbReference>
<dbReference type="GO" id="GO:0000976">
    <property type="term" value="F:transcription cis-regulatory region binding"/>
    <property type="evidence" value="ECO:0007669"/>
    <property type="project" value="TreeGrafter"/>
</dbReference>
<evidence type="ECO:0000259" key="4">
    <source>
        <dbReference type="PROSITE" id="PS50977"/>
    </source>
</evidence>